<organism evidence="1 2">
    <name type="scientific">Racocetra persica</name>
    <dbReference type="NCBI Taxonomy" id="160502"/>
    <lineage>
        <taxon>Eukaryota</taxon>
        <taxon>Fungi</taxon>
        <taxon>Fungi incertae sedis</taxon>
        <taxon>Mucoromycota</taxon>
        <taxon>Glomeromycotina</taxon>
        <taxon>Glomeromycetes</taxon>
        <taxon>Diversisporales</taxon>
        <taxon>Gigasporaceae</taxon>
        <taxon>Racocetra</taxon>
    </lineage>
</organism>
<sequence length="179" mass="20567">SFLKITEYETSFFALGLDSLSATKLRSILRKQFSFIDLPYDVIFEHNTVQSLTHYLMKELSKSNVSQNQYAKDGHEEKLLVLKDEVNSYIKKYNQINNFPSIGYVSRTSSDDGKNGETVLITGVTGSLGSFILRDLLNNPKVLKIYCLIRASDENNGWFRLKNSFEQRYLDTSLLSKER</sequence>
<comment type="caution">
    <text evidence="1">The sequence shown here is derived from an EMBL/GenBank/DDBJ whole genome shotgun (WGS) entry which is preliminary data.</text>
</comment>
<evidence type="ECO:0000313" key="1">
    <source>
        <dbReference type="EMBL" id="CAG8849389.1"/>
    </source>
</evidence>
<dbReference type="Proteomes" id="UP000789920">
    <property type="component" value="Unassembled WGS sequence"/>
</dbReference>
<keyword evidence="2" id="KW-1185">Reference proteome</keyword>
<feature type="non-terminal residue" evidence="1">
    <location>
        <position position="1"/>
    </location>
</feature>
<name>A0ACA9SYY3_9GLOM</name>
<feature type="non-terminal residue" evidence="1">
    <location>
        <position position="179"/>
    </location>
</feature>
<gene>
    <name evidence="1" type="ORF">RPERSI_LOCUS35569</name>
</gene>
<protein>
    <submittedName>
        <fullName evidence="1">5938_t:CDS:1</fullName>
    </submittedName>
</protein>
<proteinExistence type="predicted"/>
<dbReference type="EMBL" id="CAJVQC010165230">
    <property type="protein sequence ID" value="CAG8849389.1"/>
    <property type="molecule type" value="Genomic_DNA"/>
</dbReference>
<evidence type="ECO:0000313" key="2">
    <source>
        <dbReference type="Proteomes" id="UP000789920"/>
    </source>
</evidence>
<reference evidence="1" key="1">
    <citation type="submission" date="2021-06" db="EMBL/GenBank/DDBJ databases">
        <authorList>
            <person name="Kallberg Y."/>
            <person name="Tangrot J."/>
            <person name="Rosling A."/>
        </authorList>
    </citation>
    <scope>NUCLEOTIDE SEQUENCE</scope>
    <source>
        <strain evidence="1">MA461A</strain>
    </source>
</reference>
<accession>A0ACA9SYY3</accession>